<evidence type="ECO:0000256" key="4">
    <source>
        <dbReference type="ARBA" id="ARBA00023004"/>
    </source>
</evidence>
<dbReference type="SFLD" id="SFLDS00029">
    <property type="entry name" value="Radical_SAM"/>
    <property type="match status" value="1"/>
</dbReference>
<evidence type="ECO:0000313" key="6">
    <source>
        <dbReference type="EMBL" id="SCM57874.1"/>
    </source>
</evidence>
<name>A0A1G4G7C6_9BACT</name>
<dbReference type="KEGG" id="pmuc:ING2E5A_1549"/>
<dbReference type="NCBIfam" id="TIGR02826">
    <property type="entry name" value="RNR_activ_nrdG3"/>
    <property type="match status" value="1"/>
</dbReference>
<comment type="cofactor">
    <cofactor evidence="1">
        <name>[4Fe-4S] cluster</name>
        <dbReference type="ChEBI" id="CHEBI:49883"/>
    </cofactor>
</comment>
<dbReference type="Proteomes" id="UP000178485">
    <property type="component" value="Chromosome i"/>
</dbReference>
<keyword evidence="5" id="KW-0411">Iron-sulfur</keyword>
<dbReference type="GO" id="GO:0051536">
    <property type="term" value="F:iron-sulfur cluster binding"/>
    <property type="evidence" value="ECO:0007669"/>
    <property type="project" value="UniProtKB-KW"/>
</dbReference>
<dbReference type="Pfam" id="PF13353">
    <property type="entry name" value="Fer4_12"/>
    <property type="match status" value="1"/>
</dbReference>
<accession>A0A1G4G7C6</accession>
<reference evidence="6 7" key="1">
    <citation type="submission" date="2016-08" db="EMBL/GenBank/DDBJ databases">
        <authorList>
            <person name="Seilhamer J.J."/>
        </authorList>
    </citation>
    <scope>NUCLEOTIDE SEQUENCE [LARGE SCALE GENOMIC DNA]</scope>
    <source>
        <strain evidence="6">ING2-E5A</strain>
    </source>
</reference>
<evidence type="ECO:0000256" key="2">
    <source>
        <dbReference type="ARBA" id="ARBA00022691"/>
    </source>
</evidence>
<dbReference type="RefSeq" id="WP_071136868.1">
    <property type="nucleotide sequence ID" value="NZ_DUQN01000058.1"/>
</dbReference>
<dbReference type="GO" id="GO:0046872">
    <property type="term" value="F:metal ion binding"/>
    <property type="evidence" value="ECO:0007669"/>
    <property type="project" value="UniProtKB-KW"/>
</dbReference>
<dbReference type="Gene3D" id="3.20.20.70">
    <property type="entry name" value="Aldolase class I"/>
    <property type="match status" value="1"/>
</dbReference>
<keyword evidence="7" id="KW-1185">Reference proteome</keyword>
<dbReference type="GO" id="GO:0003824">
    <property type="term" value="F:catalytic activity"/>
    <property type="evidence" value="ECO:0007669"/>
    <property type="project" value="InterPro"/>
</dbReference>
<proteinExistence type="predicted"/>
<protein>
    <submittedName>
        <fullName evidence="6">Ribonucleoside-triphosphate reductase activating protein</fullName>
    </submittedName>
</protein>
<dbReference type="InterPro" id="IPR013785">
    <property type="entry name" value="Aldolase_TIM"/>
</dbReference>
<dbReference type="AlphaFoldDB" id="A0A1G4G7C6"/>
<dbReference type="InterPro" id="IPR014191">
    <property type="entry name" value="Anaer_RNR_activator"/>
</dbReference>
<dbReference type="EMBL" id="LT608328">
    <property type="protein sequence ID" value="SCM57874.1"/>
    <property type="molecule type" value="Genomic_DNA"/>
</dbReference>
<evidence type="ECO:0000256" key="3">
    <source>
        <dbReference type="ARBA" id="ARBA00022723"/>
    </source>
</evidence>
<keyword evidence="4" id="KW-0408">Iron</keyword>
<evidence type="ECO:0000256" key="5">
    <source>
        <dbReference type="ARBA" id="ARBA00023014"/>
    </source>
</evidence>
<dbReference type="STRING" id="1642646.ING2E5A_1549"/>
<dbReference type="InterPro" id="IPR007197">
    <property type="entry name" value="rSAM"/>
</dbReference>
<gene>
    <name evidence="6" type="ORF">ING2E5A_1549</name>
</gene>
<sequence length="153" mass="17237">MLKYTDYTIVFQEVPDEVSLAINLSGCPYRCKGCHSPHLQQETGEELSERVLSGLLQSYAHAITCVCFMGGDAQVEAVCRLATYVRTEWEGRLRTAWYSGNDIIDPAAAGCFDYVKTGPFLEALGGLDRRTTNQRLYRFTADGFKDITFKMQR</sequence>
<keyword evidence="3" id="KW-0479">Metal-binding</keyword>
<dbReference type="SUPFAM" id="SSF102114">
    <property type="entry name" value="Radical SAM enzymes"/>
    <property type="match status" value="1"/>
</dbReference>
<keyword evidence="2" id="KW-0949">S-adenosyl-L-methionine</keyword>
<evidence type="ECO:0000313" key="7">
    <source>
        <dbReference type="Proteomes" id="UP000178485"/>
    </source>
</evidence>
<dbReference type="InterPro" id="IPR058240">
    <property type="entry name" value="rSAM_sf"/>
</dbReference>
<evidence type="ECO:0000256" key="1">
    <source>
        <dbReference type="ARBA" id="ARBA00001966"/>
    </source>
</evidence>
<organism evidence="6 7">
    <name type="scientific">Petrimonas mucosa</name>
    <dbReference type="NCBI Taxonomy" id="1642646"/>
    <lineage>
        <taxon>Bacteria</taxon>
        <taxon>Pseudomonadati</taxon>
        <taxon>Bacteroidota</taxon>
        <taxon>Bacteroidia</taxon>
        <taxon>Bacteroidales</taxon>
        <taxon>Dysgonomonadaceae</taxon>
        <taxon>Petrimonas</taxon>
    </lineage>
</organism>